<organism evidence="2 3">
    <name type="scientific">Candidatus Ryanbacteria bacterium CG10_big_fil_rev_8_21_14_0_10_43_42</name>
    <dbReference type="NCBI Taxonomy" id="1974864"/>
    <lineage>
        <taxon>Bacteria</taxon>
        <taxon>Candidatus Ryaniibacteriota</taxon>
    </lineage>
</organism>
<dbReference type="InterPro" id="IPR036890">
    <property type="entry name" value="HATPase_C_sf"/>
</dbReference>
<dbReference type="InterPro" id="IPR025474">
    <property type="entry name" value="DUF4325"/>
</dbReference>
<sequence>MLTKAKIIQEVKEKGTVKSSDFIDRFNVSRQYVSKLLSSLVDENVLIKIGSTRLAFYTTEEFLQKNPKFAPNSYSKILTNKNLEEHRIFNDMEKQFIPVLKISENVKSIFEYAFSEMLNNAIEHSTSKKIKIFVSLNNEILTCIVDDFGVGAFRNIMQKKHLDSEIEAIQDLLKGKTTTAPKLHSGEGIFFTSKVGDEFILDSYGYQFIANNIIKDIFIKKVKGQKQGTKVTFRININDRHHLNDVFKKYTNIGEDSDYGFDKTEIRVRLYIMGGVHISRSQARRVLSGLDKFKVIVMDYEKVPTVGQAFADEIYRVFKNRKPDIEIQSIHMNESVKFMVERAQNEAKKEN</sequence>
<evidence type="ECO:0000313" key="2">
    <source>
        <dbReference type="EMBL" id="PJE64882.1"/>
    </source>
</evidence>
<name>A0A2M8KYB7_9BACT</name>
<proteinExistence type="predicted"/>
<reference evidence="3" key="1">
    <citation type="submission" date="2017-09" db="EMBL/GenBank/DDBJ databases">
        <title>Depth-based differentiation of microbial function through sediment-hosted aquifers and enrichment of novel symbionts in the deep terrestrial subsurface.</title>
        <authorList>
            <person name="Probst A.J."/>
            <person name="Ladd B."/>
            <person name="Jarett J.K."/>
            <person name="Geller-Mcgrath D.E."/>
            <person name="Sieber C.M.K."/>
            <person name="Emerson J.B."/>
            <person name="Anantharaman K."/>
            <person name="Thomas B.C."/>
            <person name="Malmstrom R."/>
            <person name="Stieglmeier M."/>
            <person name="Klingl A."/>
            <person name="Woyke T."/>
            <person name="Ryan C.M."/>
            <person name="Banfield J.F."/>
        </authorList>
    </citation>
    <scope>NUCLEOTIDE SEQUENCE [LARGE SCALE GENOMIC DNA]</scope>
</reference>
<evidence type="ECO:0000259" key="1">
    <source>
        <dbReference type="Pfam" id="PF14213"/>
    </source>
</evidence>
<accession>A0A2M8KYB7</accession>
<dbReference type="EMBL" id="PFEF01000002">
    <property type="protein sequence ID" value="PJE64882.1"/>
    <property type="molecule type" value="Genomic_DNA"/>
</dbReference>
<dbReference type="GO" id="GO:0016301">
    <property type="term" value="F:kinase activity"/>
    <property type="evidence" value="ECO:0007669"/>
    <property type="project" value="UniProtKB-KW"/>
</dbReference>
<dbReference type="SUPFAM" id="SSF55874">
    <property type="entry name" value="ATPase domain of HSP90 chaperone/DNA topoisomerase II/histidine kinase"/>
    <property type="match status" value="1"/>
</dbReference>
<keyword evidence="2" id="KW-0808">Transferase</keyword>
<protein>
    <submittedName>
        <fullName evidence="2">Histidine kinase</fullName>
    </submittedName>
</protein>
<evidence type="ECO:0000313" key="3">
    <source>
        <dbReference type="Proteomes" id="UP000229098"/>
    </source>
</evidence>
<dbReference type="InterPro" id="IPR036388">
    <property type="entry name" value="WH-like_DNA-bd_sf"/>
</dbReference>
<feature type="domain" description="DUF4325" evidence="1">
    <location>
        <begin position="282"/>
        <end position="336"/>
    </location>
</feature>
<dbReference type="Pfam" id="PF14213">
    <property type="entry name" value="DUF4325"/>
    <property type="match status" value="1"/>
</dbReference>
<dbReference type="AlphaFoldDB" id="A0A2M8KYB7"/>
<gene>
    <name evidence="2" type="ORF">COU90_00265</name>
</gene>
<dbReference type="Gene3D" id="3.30.565.10">
    <property type="entry name" value="Histidine kinase-like ATPase, C-terminal domain"/>
    <property type="match status" value="1"/>
</dbReference>
<dbReference type="Proteomes" id="UP000229098">
    <property type="component" value="Unassembled WGS sequence"/>
</dbReference>
<comment type="caution">
    <text evidence="2">The sequence shown here is derived from an EMBL/GenBank/DDBJ whole genome shotgun (WGS) entry which is preliminary data.</text>
</comment>
<keyword evidence="2" id="KW-0418">Kinase</keyword>
<dbReference type="Gene3D" id="1.10.10.10">
    <property type="entry name" value="Winged helix-like DNA-binding domain superfamily/Winged helix DNA-binding domain"/>
    <property type="match status" value="1"/>
</dbReference>